<evidence type="ECO:0000313" key="1">
    <source>
        <dbReference type="EMBL" id="PTB77679.1"/>
    </source>
</evidence>
<sequence length="92" mass="10284">MKLPELMEGRQKCSIFQTYLDNRHYCRPKQSSDVAEDEGAVHFAGVARQKIHFGRGGRRLLLTRSPDLGFSLQAALAPSPRSSLPSIGMRNQ</sequence>
<accession>A0A2T4C7X7</accession>
<evidence type="ECO:0000313" key="2">
    <source>
        <dbReference type="Proteomes" id="UP000240760"/>
    </source>
</evidence>
<keyword evidence="2" id="KW-1185">Reference proteome</keyword>
<dbReference type="EMBL" id="KZ679130">
    <property type="protein sequence ID" value="PTB77679.1"/>
    <property type="molecule type" value="Genomic_DNA"/>
</dbReference>
<reference evidence="1 2" key="1">
    <citation type="submission" date="2016-07" db="EMBL/GenBank/DDBJ databases">
        <title>Multiple horizontal gene transfer events from other fungi enriched the ability of initially mycotrophic Trichoderma (Ascomycota) to feed on dead plant biomass.</title>
        <authorList>
            <consortium name="DOE Joint Genome Institute"/>
            <person name="Aerts A."/>
            <person name="Atanasova L."/>
            <person name="Chenthamara K."/>
            <person name="Zhang J."/>
            <person name="Grujic M."/>
            <person name="Henrissat B."/>
            <person name="Kuo A."/>
            <person name="Salamov A."/>
            <person name="Lipzen A."/>
            <person name="Labutti K."/>
            <person name="Barry K."/>
            <person name="Miao Y."/>
            <person name="Rahimi M.J."/>
            <person name="Shen Q."/>
            <person name="Grigoriev I.V."/>
            <person name="Kubicek C.P."/>
            <person name="Druzhinina I.S."/>
        </authorList>
    </citation>
    <scope>NUCLEOTIDE SEQUENCE [LARGE SCALE GENOMIC DNA]</scope>
    <source>
        <strain evidence="1 2">ATCC 18648</strain>
    </source>
</reference>
<protein>
    <submittedName>
        <fullName evidence="1">Uncharacterized protein</fullName>
    </submittedName>
</protein>
<dbReference type="AlphaFoldDB" id="A0A2T4C7X7"/>
<dbReference type="Proteomes" id="UP000240760">
    <property type="component" value="Unassembled WGS sequence"/>
</dbReference>
<proteinExistence type="predicted"/>
<organism evidence="1 2">
    <name type="scientific">Trichoderma longibrachiatum ATCC 18648</name>
    <dbReference type="NCBI Taxonomy" id="983965"/>
    <lineage>
        <taxon>Eukaryota</taxon>
        <taxon>Fungi</taxon>
        <taxon>Dikarya</taxon>
        <taxon>Ascomycota</taxon>
        <taxon>Pezizomycotina</taxon>
        <taxon>Sordariomycetes</taxon>
        <taxon>Hypocreomycetidae</taxon>
        <taxon>Hypocreales</taxon>
        <taxon>Hypocreaceae</taxon>
        <taxon>Trichoderma</taxon>
    </lineage>
</organism>
<name>A0A2T4C7X7_TRILO</name>
<gene>
    <name evidence="1" type="ORF">M440DRAFT_289426</name>
</gene>